<dbReference type="Pfam" id="PF07811">
    <property type="entry name" value="TadE"/>
    <property type="match status" value="1"/>
</dbReference>
<dbReference type="RefSeq" id="WP_095419657.1">
    <property type="nucleotide sequence ID" value="NZ_CP022989.1"/>
</dbReference>
<feature type="domain" description="TadE-like" evidence="2">
    <location>
        <begin position="26"/>
        <end position="68"/>
    </location>
</feature>
<keyword evidence="1" id="KW-0472">Membrane</keyword>
<proteinExistence type="predicted"/>
<gene>
    <name evidence="3" type="ORF">CJU94_16865</name>
</gene>
<dbReference type="EMBL" id="CP022989">
    <property type="protein sequence ID" value="ASV99665.1"/>
    <property type="molecule type" value="Genomic_DNA"/>
</dbReference>
<keyword evidence="4" id="KW-1185">Reference proteome</keyword>
<dbReference type="InterPro" id="IPR012495">
    <property type="entry name" value="TadE-like_dom"/>
</dbReference>
<evidence type="ECO:0000313" key="3">
    <source>
        <dbReference type="EMBL" id="ASV99665.1"/>
    </source>
</evidence>
<dbReference type="AlphaFoldDB" id="A0A248VKY0"/>
<evidence type="ECO:0000256" key="1">
    <source>
        <dbReference type="SAM" id="Phobius"/>
    </source>
</evidence>
<reference evidence="3 4" key="1">
    <citation type="submission" date="2017-08" db="EMBL/GenBank/DDBJ databases">
        <title>Identification and genetic characteristics of simultaneous BTEX- and naphthalene-degrading Paraburkholderia sp. BN5 isolated from petroleum-contaminated soil.</title>
        <authorList>
            <person name="Lee Y."/>
            <person name="Jeon C.O."/>
        </authorList>
    </citation>
    <scope>NUCLEOTIDE SEQUENCE [LARGE SCALE GENOMIC DNA]</scope>
    <source>
        <strain evidence="3 4">BN5</strain>
    </source>
</reference>
<evidence type="ECO:0000259" key="2">
    <source>
        <dbReference type="Pfam" id="PF07811"/>
    </source>
</evidence>
<evidence type="ECO:0000313" key="4">
    <source>
        <dbReference type="Proteomes" id="UP000215158"/>
    </source>
</evidence>
<accession>A0A248VKY0</accession>
<dbReference type="OrthoDB" id="8688629at2"/>
<feature type="transmembrane region" description="Helical" evidence="1">
    <location>
        <begin position="29"/>
        <end position="55"/>
    </location>
</feature>
<keyword evidence="1" id="KW-0812">Transmembrane</keyword>
<organism evidence="3 4">
    <name type="scientific">Paraburkholderia aromaticivorans</name>
    <dbReference type="NCBI Taxonomy" id="2026199"/>
    <lineage>
        <taxon>Bacteria</taxon>
        <taxon>Pseudomonadati</taxon>
        <taxon>Pseudomonadota</taxon>
        <taxon>Betaproteobacteria</taxon>
        <taxon>Burkholderiales</taxon>
        <taxon>Burkholderiaceae</taxon>
        <taxon>Paraburkholderia</taxon>
    </lineage>
</organism>
<dbReference type="KEGG" id="parb:CJU94_16865"/>
<dbReference type="Proteomes" id="UP000215158">
    <property type="component" value="Chromosome 1"/>
</dbReference>
<protein>
    <submittedName>
        <fullName evidence="3">Pilus assembly protein TadE</fullName>
    </submittedName>
</protein>
<sequence length="165" mass="17433">MKPATPQRAGSPRRVLPLRRARAQRGATAVEFALVFPLFFAILYAIITFSLILVAQQNLTLAAEEGARAALNWQSNTSLQTALTNRGNAACAAAKLVAAKLVQSMQCTPSSSTCGPGGAMQCVNVLLTYNYQANPIVPVLPLLGIVVPKSLSSSATVQLNPENIQ</sequence>
<name>A0A248VKY0_9BURK</name>
<keyword evidence="1" id="KW-1133">Transmembrane helix</keyword>